<dbReference type="PROSITE" id="PS51186">
    <property type="entry name" value="GNAT"/>
    <property type="match status" value="1"/>
</dbReference>
<dbReference type="PANTHER" id="PTHR43610:SF1">
    <property type="entry name" value="N-ACETYLTRANSFERASE DOMAIN-CONTAINING PROTEIN"/>
    <property type="match status" value="1"/>
</dbReference>
<evidence type="ECO:0000313" key="2">
    <source>
        <dbReference type="EMBL" id="GAA4432553.1"/>
    </source>
</evidence>
<evidence type="ECO:0000259" key="1">
    <source>
        <dbReference type="PROSITE" id="PS51186"/>
    </source>
</evidence>
<sequence length="174" mass="19533">MSVDWQPGYLSDGLIKLVPVKATDFDALYEVASDPLIWEQHPERERYKAEVFRIFFDGAIASGSAFLIVNQADDRVIGSTRFYDFNEAGSSVAIGYTFLARAFWGGTYNRAVKRMMLDYAFQHVDQVLFHVGPDNIRSQKAVAALGAKQLGTVDFDYYGRVKPQVLFGISKEEG</sequence>
<comment type="caution">
    <text evidence="2">The sequence shown here is derived from an EMBL/GenBank/DDBJ whole genome shotgun (WGS) entry which is preliminary data.</text>
</comment>
<gene>
    <name evidence="2" type="ORF">GCM10023091_04840</name>
</gene>
<dbReference type="EMBL" id="BAABEY010000002">
    <property type="protein sequence ID" value="GAA4432553.1"/>
    <property type="molecule type" value="Genomic_DNA"/>
</dbReference>
<dbReference type="PANTHER" id="PTHR43610">
    <property type="entry name" value="BLL6696 PROTEIN"/>
    <property type="match status" value="1"/>
</dbReference>
<reference evidence="3" key="1">
    <citation type="journal article" date="2019" name="Int. J. Syst. Evol. Microbiol.">
        <title>The Global Catalogue of Microorganisms (GCM) 10K type strain sequencing project: providing services to taxonomists for standard genome sequencing and annotation.</title>
        <authorList>
            <consortium name="The Broad Institute Genomics Platform"/>
            <consortium name="The Broad Institute Genome Sequencing Center for Infectious Disease"/>
            <person name="Wu L."/>
            <person name="Ma J."/>
        </authorList>
    </citation>
    <scope>NUCLEOTIDE SEQUENCE [LARGE SCALE GENOMIC DNA]</scope>
    <source>
        <strain evidence="3">JCM 31920</strain>
    </source>
</reference>
<keyword evidence="3" id="KW-1185">Reference proteome</keyword>
<dbReference type="Gene3D" id="3.40.630.30">
    <property type="match status" value="1"/>
</dbReference>
<dbReference type="SUPFAM" id="SSF55729">
    <property type="entry name" value="Acyl-CoA N-acyltransferases (Nat)"/>
    <property type="match status" value="1"/>
</dbReference>
<protein>
    <submittedName>
        <fullName evidence="2">GNAT family protein</fullName>
    </submittedName>
</protein>
<dbReference type="Proteomes" id="UP001501508">
    <property type="component" value="Unassembled WGS sequence"/>
</dbReference>
<dbReference type="RefSeq" id="WP_345026425.1">
    <property type="nucleotide sequence ID" value="NZ_BAABEY010000002.1"/>
</dbReference>
<accession>A0ABP8LMZ2</accession>
<dbReference type="Pfam" id="PF13302">
    <property type="entry name" value="Acetyltransf_3"/>
    <property type="match status" value="1"/>
</dbReference>
<proteinExistence type="predicted"/>
<evidence type="ECO:0000313" key="3">
    <source>
        <dbReference type="Proteomes" id="UP001501508"/>
    </source>
</evidence>
<dbReference type="InterPro" id="IPR016181">
    <property type="entry name" value="Acyl_CoA_acyltransferase"/>
</dbReference>
<feature type="domain" description="N-acetyltransferase" evidence="1">
    <location>
        <begin position="15"/>
        <end position="172"/>
    </location>
</feature>
<dbReference type="InterPro" id="IPR000182">
    <property type="entry name" value="GNAT_dom"/>
</dbReference>
<name>A0ABP8LMZ2_9BACT</name>
<organism evidence="2 3">
    <name type="scientific">Ravibacter arvi</name>
    <dbReference type="NCBI Taxonomy" id="2051041"/>
    <lineage>
        <taxon>Bacteria</taxon>
        <taxon>Pseudomonadati</taxon>
        <taxon>Bacteroidota</taxon>
        <taxon>Cytophagia</taxon>
        <taxon>Cytophagales</taxon>
        <taxon>Spirosomataceae</taxon>
        <taxon>Ravibacter</taxon>
    </lineage>
</organism>